<evidence type="ECO:0000313" key="1">
    <source>
        <dbReference type="EMBL" id="RQH13040.1"/>
    </source>
</evidence>
<dbReference type="EMBL" id="RCBY01000635">
    <property type="protein sequence ID" value="RQH13040.1"/>
    <property type="molecule type" value="Genomic_DNA"/>
</dbReference>
<proteinExistence type="predicted"/>
<keyword evidence="2" id="KW-1185">Reference proteome</keyword>
<reference evidence="1 2" key="1">
    <citation type="journal article" date="2018" name="ACS Chem. Biol.">
        <title>Ketoreductase domain dysfunction expands chemodiversity: malyngamide biosynthesis in the cyanobacterium Okeania hirsuta.</title>
        <authorList>
            <person name="Moss N.A."/>
            <person name="Leao T."/>
            <person name="Rankin M."/>
            <person name="McCullough T.M."/>
            <person name="Qu P."/>
            <person name="Korobeynikov A."/>
            <person name="Smith J.L."/>
            <person name="Gerwick L."/>
            <person name="Gerwick W.H."/>
        </authorList>
    </citation>
    <scope>NUCLEOTIDE SEQUENCE [LARGE SCALE GENOMIC DNA]</scope>
    <source>
        <strain evidence="1 2">PAB10Feb10-1</strain>
    </source>
</reference>
<comment type="caution">
    <text evidence="1">The sequence shown here is derived from an EMBL/GenBank/DDBJ whole genome shotgun (WGS) entry which is preliminary data.</text>
</comment>
<protein>
    <submittedName>
        <fullName evidence="1">Uncharacterized protein</fullName>
    </submittedName>
</protein>
<name>A0A3N6QCT8_9CYAN</name>
<accession>A0A3N6QCT8</accession>
<organism evidence="1 2">
    <name type="scientific">Okeania hirsuta</name>
    <dbReference type="NCBI Taxonomy" id="1458930"/>
    <lineage>
        <taxon>Bacteria</taxon>
        <taxon>Bacillati</taxon>
        <taxon>Cyanobacteriota</taxon>
        <taxon>Cyanophyceae</taxon>
        <taxon>Oscillatoriophycideae</taxon>
        <taxon>Oscillatoriales</taxon>
        <taxon>Microcoleaceae</taxon>
        <taxon>Okeania</taxon>
    </lineage>
</organism>
<dbReference type="Proteomes" id="UP000269154">
    <property type="component" value="Unassembled WGS sequence"/>
</dbReference>
<evidence type="ECO:0000313" key="2">
    <source>
        <dbReference type="Proteomes" id="UP000269154"/>
    </source>
</evidence>
<sequence length="81" mass="9679">MIDMHHKITSYKGPFRENVEAFRKADLVDLSMGKISFGIKQQFIEENYRRFPLRGFHFTILSAFFRHIVKHPLNPLPMMKK</sequence>
<gene>
    <name evidence="1" type="ORF">D5R40_34645</name>
</gene>
<dbReference type="AlphaFoldDB" id="A0A3N6QCT8"/>